<dbReference type="PROSITE" id="PS50082">
    <property type="entry name" value="WD_REPEATS_2"/>
    <property type="match status" value="1"/>
</dbReference>
<keyword evidence="4" id="KW-0539">Nucleus</keyword>
<evidence type="ECO:0000259" key="6">
    <source>
        <dbReference type="Pfam" id="PF08154"/>
    </source>
</evidence>
<dbReference type="InterPro" id="IPR015943">
    <property type="entry name" value="WD40/YVTN_repeat-like_dom_sf"/>
</dbReference>
<dbReference type="Pfam" id="PF00400">
    <property type="entry name" value="WD40"/>
    <property type="match status" value="1"/>
</dbReference>
<dbReference type="InterPro" id="IPR001680">
    <property type="entry name" value="WD40_rpt"/>
</dbReference>
<evidence type="ECO:0000256" key="5">
    <source>
        <dbReference type="PROSITE-ProRule" id="PRU00221"/>
    </source>
</evidence>
<evidence type="ECO:0000256" key="1">
    <source>
        <dbReference type="ARBA" id="ARBA00004123"/>
    </source>
</evidence>
<evidence type="ECO:0000313" key="8">
    <source>
        <dbReference type="Proteomes" id="UP001071777"/>
    </source>
</evidence>
<comment type="caution">
    <text evidence="7">The sequence shown here is derived from an EMBL/GenBank/DDBJ whole genome shotgun (WGS) entry which is preliminary data.</text>
</comment>
<dbReference type="PANTHER" id="PTHR19855">
    <property type="entry name" value="WD40 REPEAT PROTEIN 12, 37"/>
    <property type="match status" value="1"/>
</dbReference>
<dbReference type="InterPro" id="IPR012972">
    <property type="entry name" value="NLE"/>
</dbReference>
<protein>
    <submittedName>
        <fullName evidence="7">Microtubule-associated protein</fullName>
    </submittedName>
</protein>
<gene>
    <name evidence="7" type="ORF">OJ252_2268</name>
</gene>
<evidence type="ECO:0000313" key="7">
    <source>
        <dbReference type="EMBL" id="KAJ1609270.1"/>
    </source>
</evidence>
<evidence type="ECO:0000256" key="4">
    <source>
        <dbReference type="ARBA" id="ARBA00023242"/>
    </source>
</evidence>
<dbReference type="PANTHER" id="PTHR19855:SF11">
    <property type="entry name" value="RIBOSOME BIOGENESIS PROTEIN WDR12"/>
    <property type="match status" value="1"/>
</dbReference>
<feature type="repeat" description="WD" evidence="5">
    <location>
        <begin position="342"/>
        <end position="367"/>
    </location>
</feature>
<dbReference type="SMART" id="SM00320">
    <property type="entry name" value="WD40"/>
    <property type="match status" value="5"/>
</dbReference>
<proteinExistence type="predicted"/>
<dbReference type="EMBL" id="JAPCXB010000083">
    <property type="protein sequence ID" value="KAJ1609270.1"/>
    <property type="molecule type" value="Genomic_DNA"/>
</dbReference>
<sequence length="467" mass="51844">MESPVSRDAGDSQVEVCFWTKISDPRLRLPDGSFMIDSGVGRSELSELLNTLLETESRISFDFIVEETFLRGTISEYMRQSGKTSESKLRIEYLRTLGRPTLRTLDKQKDWIRSLTGGLETDNPMVAVGFYDGKIRFYDAASRPTDKSMRLDEQEKSNGQAAMEFNVNELLATGGSTSIFRVQSQQLNDSEYSKVWASTMCGSIIGLDYSAARRECILRNAKIRASSAPIEALCPVRGCDSIIAAGDANGNLILFCEDDEDENNEKDDVSKETPGTRNLSCISKIKSHSSNVTDLLSLGDYLISSSLDGNIKMSRVSVGEVICGWNIKFPTFSLSTQNPMTGHVICTSHDDGRVRIWDLRAGGTSQVNTSSNKDMNSVPFDRNTRFVHKSRLLAHKEVIPQAVWNPFSEYMIGSVSHDMDLKILDIRSPNLPLQAARTNSKLLSLCWMNEHTIYTGGSTGEVIVSSF</sequence>
<dbReference type="SUPFAM" id="SSF50978">
    <property type="entry name" value="WD40 repeat-like"/>
    <property type="match status" value="1"/>
</dbReference>
<keyword evidence="8" id="KW-1185">Reference proteome</keyword>
<accession>A0ABQ8P5Q4</accession>
<evidence type="ECO:0000256" key="2">
    <source>
        <dbReference type="ARBA" id="ARBA00022574"/>
    </source>
</evidence>
<name>A0ABQ8P5Q4_9CRYT</name>
<organism evidence="7 8">
    <name type="scientific">Cryptosporidium canis</name>
    <dbReference type="NCBI Taxonomy" id="195482"/>
    <lineage>
        <taxon>Eukaryota</taxon>
        <taxon>Sar</taxon>
        <taxon>Alveolata</taxon>
        <taxon>Apicomplexa</taxon>
        <taxon>Conoidasida</taxon>
        <taxon>Coccidia</taxon>
        <taxon>Eucoccidiorida</taxon>
        <taxon>Eimeriorina</taxon>
        <taxon>Cryptosporidiidae</taxon>
        <taxon>Cryptosporidium</taxon>
    </lineage>
</organism>
<reference evidence="7" key="1">
    <citation type="submission" date="2022-10" db="EMBL/GenBank/DDBJ databases">
        <title>Adaptive evolution leads to modifications in subtelomeric GC content in a zoonotic Cryptosporidium species.</title>
        <authorList>
            <person name="Li J."/>
            <person name="Feng Y."/>
            <person name="Xiao L."/>
        </authorList>
    </citation>
    <scope>NUCLEOTIDE SEQUENCE</scope>
    <source>
        <strain evidence="7">25894</strain>
    </source>
</reference>
<dbReference type="Pfam" id="PF08154">
    <property type="entry name" value="NLE"/>
    <property type="match status" value="1"/>
</dbReference>
<evidence type="ECO:0000256" key="3">
    <source>
        <dbReference type="ARBA" id="ARBA00022737"/>
    </source>
</evidence>
<keyword evidence="2 5" id="KW-0853">WD repeat</keyword>
<dbReference type="Proteomes" id="UP001071777">
    <property type="component" value="Unassembled WGS sequence"/>
</dbReference>
<comment type="subcellular location">
    <subcellularLocation>
        <location evidence="1">Nucleus</location>
    </subcellularLocation>
</comment>
<feature type="domain" description="NLE" evidence="6">
    <location>
        <begin position="14"/>
        <end position="78"/>
    </location>
</feature>
<keyword evidence="3" id="KW-0677">Repeat</keyword>
<dbReference type="Gene3D" id="2.130.10.10">
    <property type="entry name" value="YVTN repeat-like/Quinoprotein amine dehydrogenase"/>
    <property type="match status" value="2"/>
</dbReference>
<dbReference type="InterPro" id="IPR036322">
    <property type="entry name" value="WD40_repeat_dom_sf"/>
</dbReference>